<evidence type="ECO:0000256" key="6">
    <source>
        <dbReference type="ARBA" id="ARBA00022989"/>
    </source>
</evidence>
<evidence type="ECO:0000256" key="7">
    <source>
        <dbReference type="ARBA" id="ARBA00023136"/>
    </source>
</evidence>
<dbReference type="EMBL" id="JANJYJ010000002">
    <property type="protein sequence ID" value="KAK3227280.1"/>
    <property type="molecule type" value="Genomic_DNA"/>
</dbReference>
<dbReference type="PANTHER" id="PTHR48061:SF46">
    <property type="entry name" value="LEUCINE-RICH REPEAT-CONTAINING N-TERMINAL PLANT-TYPE DOMAIN-CONTAINING PROTEIN"/>
    <property type="match status" value="1"/>
</dbReference>
<evidence type="ECO:0000313" key="11">
    <source>
        <dbReference type="EMBL" id="KAK3227280.1"/>
    </source>
</evidence>
<keyword evidence="2" id="KW-0433">Leucine-rich repeat</keyword>
<accession>A0AAE0B0Y0</accession>
<protein>
    <recommendedName>
        <fullName evidence="10">Leucine-rich repeat-containing N-terminal plant-type domain-containing protein</fullName>
    </recommendedName>
</protein>
<dbReference type="PANTHER" id="PTHR48061">
    <property type="entry name" value="LEUCINE-RICH REPEAT RECEPTOR PROTEIN KINASE EMS1-LIKE-RELATED"/>
    <property type="match status" value="1"/>
</dbReference>
<evidence type="ECO:0000256" key="1">
    <source>
        <dbReference type="ARBA" id="ARBA00004479"/>
    </source>
</evidence>
<organism evidence="11 12">
    <name type="scientific">Dipteronia sinensis</name>
    <dbReference type="NCBI Taxonomy" id="43782"/>
    <lineage>
        <taxon>Eukaryota</taxon>
        <taxon>Viridiplantae</taxon>
        <taxon>Streptophyta</taxon>
        <taxon>Embryophyta</taxon>
        <taxon>Tracheophyta</taxon>
        <taxon>Spermatophyta</taxon>
        <taxon>Magnoliopsida</taxon>
        <taxon>eudicotyledons</taxon>
        <taxon>Gunneridae</taxon>
        <taxon>Pentapetalae</taxon>
        <taxon>rosids</taxon>
        <taxon>malvids</taxon>
        <taxon>Sapindales</taxon>
        <taxon>Sapindaceae</taxon>
        <taxon>Hippocastanoideae</taxon>
        <taxon>Acereae</taxon>
        <taxon>Dipteronia</taxon>
    </lineage>
</organism>
<evidence type="ECO:0000256" key="8">
    <source>
        <dbReference type="ARBA" id="ARBA00023170"/>
    </source>
</evidence>
<comment type="caution">
    <text evidence="11">The sequence shown here is derived from an EMBL/GenBank/DDBJ whole genome shotgun (WGS) entry which is preliminary data.</text>
</comment>
<evidence type="ECO:0000256" key="5">
    <source>
        <dbReference type="ARBA" id="ARBA00022737"/>
    </source>
</evidence>
<gene>
    <name evidence="11" type="ORF">Dsin_007142</name>
</gene>
<dbReference type="InterPro" id="IPR032675">
    <property type="entry name" value="LRR_dom_sf"/>
</dbReference>
<feature type="domain" description="Leucine-rich repeat-containing N-terminal plant-type" evidence="10">
    <location>
        <begin position="4"/>
        <end position="20"/>
    </location>
</feature>
<dbReference type="Pfam" id="PF08263">
    <property type="entry name" value="LRRNT_2"/>
    <property type="match status" value="1"/>
</dbReference>
<name>A0AAE0B0Y0_9ROSI</name>
<evidence type="ECO:0000256" key="4">
    <source>
        <dbReference type="ARBA" id="ARBA00022729"/>
    </source>
</evidence>
<evidence type="ECO:0000256" key="9">
    <source>
        <dbReference type="ARBA" id="ARBA00023180"/>
    </source>
</evidence>
<comment type="subcellular location">
    <subcellularLocation>
        <location evidence="1">Membrane</location>
        <topology evidence="1">Single-pass type I membrane protein</topology>
    </subcellularLocation>
</comment>
<dbReference type="Gene3D" id="3.80.10.10">
    <property type="entry name" value="Ribonuclease Inhibitor"/>
    <property type="match status" value="1"/>
</dbReference>
<keyword evidence="6" id="KW-1133">Transmembrane helix</keyword>
<keyword evidence="5" id="KW-0677">Repeat</keyword>
<evidence type="ECO:0000313" key="12">
    <source>
        <dbReference type="Proteomes" id="UP001281410"/>
    </source>
</evidence>
<reference evidence="11" key="1">
    <citation type="journal article" date="2023" name="Plant J.">
        <title>Genome sequences and population genomics provide insights into the demographic history, inbreeding, and mutation load of two 'living fossil' tree species of Dipteronia.</title>
        <authorList>
            <person name="Feng Y."/>
            <person name="Comes H.P."/>
            <person name="Chen J."/>
            <person name="Zhu S."/>
            <person name="Lu R."/>
            <person name="Zhang X."/>
            <person name="Li P."/>
            <person name="Qiu J."/>
            <person name="Olsen K.M."/>
            <person name="Qiu Y."/>
        </authorList>
    </citation>
    <scope>NUCLEOTIDE SEQUENCE</scope>
    <source>
        <strain evidence="11">NBL</strain>
    </source>
</reference>
<keyword evidence="9" id="KW-0325">Glycoprotein</keyword>
<keyword evidence="12" id="KW-1185">Reference proteome</keyword>
<keyword evidence="4" id="KW-0732">Signal</keyword>
<evidence type="ECO:0000256" key="3">
    <source>
        <dbReference type="ARBA" id="ARBA00022692"/>
    </source>
</evidence>
<dbReference type="Proteomes" id="UP001281410">
    <property type="component" value="Unassembled WGS sequence"/>
</dbReference>
<keyword evidence="8" id="KW-0675">Receptor</keyword>
<evidence type="ECO:0000256" key="2">
    <source>
        <dbReference type="ARBA" id="ARBA00022614"/>
    </source>
</evidence>
<keyword evidence="7" id="KW-0472">Membrane</keyword>
<evidence type="ECO:0000259" key="10">
    <source>
        <dbReference type="Pfam" id="PF08263"/>
    </source>
</evidence>
<dbReference type="InterPro" id="IPR046956">
    <property type="entry name" value="RLP23-like"/>
</dbReference>
<dbReference type="SUPFAM" id="SSF52058">
    <property type="entry name" value="L domain-like"/>
    <property type="match status" value="1"/>
</dbReference>
<dbReference type="GO" id="GO:0016020">
    <property type="term" value="C:membrane"/>
    <property type="evidence" value="ECO:0007669"/>
    <property type="project" value="UniProtKB-SubCell"/>
</dbReference>
<sequence length="150" mass="17360">MKYWEEEDTYYCSWDGVTCDMVTGQVTGLDLSCSWLYVYGIIPSNSSLFLLSHLQKLDLAFNDFNLSLDLSGDLSLETLVMKRACEVHGGFPKHRLPPSDFRWNDQLTTLFQRLTGAVLSGPKTYRASTYLVPFRWTSKFSLYLFRWQLS</sequence>
<keyword evidence="3" id="KW-0812">Transmembrane</keyword>
<proteinExistence type="predicted"/>
<dbReference type="InterPro" id="IPR013210">
    <property type="entry name" value="LRR_N_plant-typ"/>
</dbReference>
<dbReference type="AlphaFoldDB" id="A0AAE0B0Y0"/>